<keyword evidence="1" id="KW-0812">Transmembrane</keyword>
<evidence type="ECO:0000313" key="3">
    <source>
        <dbReference type="Proteomes" id="UP000638263"/>
    </source>
</evidence>
<reference evidence="2" key="2">
    <citation type="submission" date="2020-09" db="EMBL/GenBank/DDBJ databases">
        <authorList>
            <person name="Sun Q."/>
            <person name="Zhou Y."/>
        </authorList>
    </citation>
    <scope>NUCLEOTIDE SEQUENCE</scope>
    <source>
        <strain evidence="2">CGMCC 4.3508</strain>
    </source>
</reference>
<comment type="caution">
    <text evidence="2">The sequence shown here is derived from an EMBL/GenBank/DDBJ whole genome shotgun (WGS) entry which is preliminary data.</text>
</comment>
<dbReference type="AlphaFoldDB" id="A0A917RHW3"/>
<feature type="transmembrane region" description="Helical" evidence="1">
    <location>
        <begin position="71"/>
        <end position="92"/>
    </location>
</feature>
<protein>
    <recommendedName>
        <fullName evidence="4">DUF1648 domain-containing protein</fullName>
    </recommendedName>
</protein>
<proteinExistence type="predicted"/>
<sequence>MSHLLCFNHNKEVPMNTLSSIRLCLLAGLPPILAIVPDIVLLAAAADRLPDPLATHFGADGADGFTGRVPAIFVSAGLGAGLAIVFAATLLIGVRRGTPLRRADSAADPIRLLVGTSWGVGGFVGVIMLAATIANLDVPDPAQVTLSGWAFAIAALAGLVLGAAGWIAAPASPVTTAAPAPAEPLAIGRTERVSWSRRAASPWMLMTGVVAVLMGVVLGFVAQPLTGILLALSGVLLVHLALVRVVVDQRGLTVGTGPLGLPRWRLRPADITEVSAEDISPLRYGGYGIRLIPGATAVVLRAGPGIVVTRRSGRRFAVSVDDAETGAGVLAGVVARAD</sequence>
<gene>
    <name evidence="2" type="ORF">GCM10011588_24010</name>
</gene>
<feature type="transmembrane region" description="Helical" evidence="1">
    <location>
        <begin position="202"/>
        <end position="222"/>
    </location>
</feature>
<evidence type="ECO:0000256" key="1">
    <source>
        <dbReference type="SAM" id="Phobius"/>
    </source>
</evidence>
<feature type="transmembrane region" description="Helical" evidence="1">
    <location>
        <begin position="146"/>
        <end position="169"/>
    </location>
</feature>
<keyword evidence="3" id="KW-1185">Reference proteome</keyword>
<keyword evidence="1" id="KW-0472">Membrane</keyword>
<dbReference type="EMBL" id="BMMH01000004">
    <property type="protein sequence ID" value="GGL08865.1"/>
    <property type="molecule type" value="Genomic_DNA"/>
</dbReference>
<reference evidence="2" key="1">
    <citation type="journal article" date="2014" name="Int. J. Syst. Evol. Microbiol.">
        <title>Complete genome sequence of Corynebacterium casei LMG S-19264T (=DSM 44701T), isolated from a smear-ripened cheese.</title>
        <authorList>
            <consortium name="US DOE Joint Genome Institute (JGI-PGF)"/>
            <person name="Walter F."/>
            <person name="Albersmeier A."/>
            <person name="Kalinowski J."/>
            <person name="Ruckert C."/>
        </authorList>
    </citation>
    <scope>NUCLEOTIDE SEQUENCE</scope>
    <source>
        <strain evidence="2">CGMCC 4.3508</strain>
    </source>
</reference>
<evidence type="ECO:0008006" key="4">
    <source>
        <dbReference type="Google" id="ProtNLM"/>
    </source>
</evidence>
<feature type="transmembrane region" description="Helical" evidence="1">
    <location>
        <begin position="112"/>
        <end position="134"/>
    </location>
</feature>
<keyword evidence="1" id="KW-1133">Transmembrane helix</keyword>
<dbReference type="Proteomes" id="UP000638263">
    <property type="component" value="Unassembled WGS sequence"/>
</dbReference>
<feature type="transmembrane region" description="Helical" evidence="1">
    <location>
        <begin position="228"/>
        <end position="247"/>
    </location>
</feature>
<evidence type="ECO:0000313" key="2">
    <source>
        <dbReference type="EMBL" id="GGL08865.1"/>
    </source>
</evidence>
<organism evidence="2 3">
    <name type="scientific">Nocardia jinanensis</name>
    <dbReference type="NCBI Taxonomy" id="382504"/>
    <lineage>
        <taxon>Bacteria</taxon>
        <taxon>Bacillati</taxon>
        <taxon>Actinomycetota</taxon>
        <taxon>Actinomycetes</taxon>
        <taxon>Mycobacteriales</taxon>
        <taxon>Nocardiaceae</taxon>
        <taxon>Nocardia</taxon>
    </lineage>
</organism>
<feature type="transmembrane region" description="Helical" evidence="1">
    <location>
        <begin position="21"/>
        <end position="46"/>
    </location>
</feature>
<accession>A0A917RHW3</accession>
<name>A0A917RHW3_9NOCA</name>